<reference evidence="2 3" key="1">
    <citation type="journal article" date="2014" name="Genome Announc.">
        <title>Genome Sequence and Methylome of Soil Bacterium Gemmatirosa kalamazoonensis KBS708T, a Member of the Rarely Cultivated Gemmatimonadetes Phylum.</title>
        <authorList>
            <person name="Debruyn J.M."/>
            <person name="Radosevich M."/>
            <person name="Wommack K.E."/>
            <person name="Polson S.W."/>
            <person name="Hauser L.J."/>
            <person name="Fawaz M.N."/>
            <person name="Korlach J."/>
            <person name="Tsai Y.C."/>
        </authorList>
    </citation>
    <scope>NUCLEOTIDE SEQUENCE [LARGE SCALE GENOMIC DNA]</scope>
    <source>
        <strain evidence="2 3">KBS708</strain>
    </source>
</reference>
<dbReference type="KEGG" id="gba:J421_0611"/>
<evidence type="ECO:0000313" key="2">
    <source>
        <dbReference type="EMBL" id="AHG88148.1"/>
    </source>
</evidence>
<keyword evidence="1" id="KW-0732">Signal</keyword>
<dbReference type="Proteomes" id="UP000019151">
    <property type="component" value="Chromosome"/>
</dbReference>
<proteinExistence type="predicted"/>
<evidence type="ECO:0000256" key="1">
    <source>
        <dbReference type="SAM" id="SignalP"/>
    </source>
</evidence>
<feature type="signal peptide" evidence="1">
    <location>
        <begin position="1"/>
        <end position="21"/>
    </location>
</feature>
<dbReference type="RefSeq" id="WP_148306132.1">
    <property type="nucleotide sequence ID" value="NZ_CP007128.1"/>
</dbReference>
<organism evidence="2 3">
    <name type="scientific">Gemmatirosa kalamazoonensis</name>
    <dbReference type="NCBI Taxonomy" id="861299"/>
    <lineage>
        <taxon>Bacteria</taxon>
        <taxon>Pseudomonadati</taxon>
        <taxon>Gemmatimonadota</taxon>
        <taxon>Gemmatimonadia</taxon>
        <taxon>Gemmatimonadales</taxon>
        <taxon>Gemmatimonadaceae</taxon>
        <taxon>Gemmatirosa</taxon>
    </lineage>
</organism>
<name>W0RFI2_9BACT</name>
<gene>
    <name evidence="2" type="ORF">J421_0611</name>
</gene>
<protein>
    <submittedName>
        <fullName evidence="2">Lipocalin-like domain protein</fullName>
    </submittedName>
</protein>
<sequence>MRKLTTLMALTMLAACGSSYSSDITGTTLSNLAGTYDLMTVNGSGLPMMVQASNPKIELVSERIVVNANGTFTVTTNRRNTTTAGAVTTNTLTDAGTFGSSGSATTFHFNSGTTATATMSGNTLTLVAPTSTSVYTK</sequence>
<keyword evidence="3" id="KW-1185">Reference proteome</keyword>
<dbReference type="InParanoid" id="W0RFI2"/>
<dbReference type="EMBL" id="CP007128">
    <property type="protein sequence ID" value="AHG88148.1"/>
    <property type="molecule type" value="Genomic_DNA"/>
</dbReference>
<dbReference type="PROSITE" id="PS51257">
    <property type="entry name" value="PROKAR_LIPOPROTEIN"/>
    <property type="match status" value="1"/>
</dbReference>
<feature type="chain" id="PRO_5004794277" evidence="1">
    <location>
        <begin position="22"/>
        <end position="137"/>
    </location>
</feature>
<evidence type="ECO:0000313" key="3">
    <source>
        <dbReference type="Proteomes" id="UP000019151"/>
    </source>
</evidence>
<dbReference type="HOGENOM" id="CLU_1862307_0_0_0"/>
<accession>W0RFI2</accession>
<dbReference type="AlphaFoldDB" id="W0RFI2"/>